<dbReference type="InterPro" id="IPR005094">
    <property type="entry name" value="Endonuclease_MobA/VirD2"/>
</dbReference>
<name>A0ABV3RCB6_9SPHN</name>
<evidence type="ECO:0000313" key="3">
    <source>
        <dbReference type="EMBL" id="MEW9855741.1"/>
    </source>
</evidence>
<dbReference type="Proteomes" id="UP001556118">
    <property type="component" value="Unassembled WGS sequence"/>
</dbReference>
<evidence type="ECO:0000259" key="2">
    <source>
        <dbReference type="Pfam" id="PF03432"/>
    </source>
</evidence>
<evidence type="ECO:0000256" key="1">
    <source>
        <dbReference type="SAM" id="MobiDB-lite"/>
    </source>
</evidence>
<dbReference type="RefSeq" id="WP_367773624.1">
    <property type="nucleotide sequence ID" value="NZ_JBFNXR010000045.1"/>
</dbReference>
<feature type="compositionally biased region" description="Basic and acidic residues" evidence="1">
    <location>
        <begin position="20"/>
        <end position="44"/>
    </location>
</feature>
<feature type="non-terminal residue" evidence="3">
    <location>
        <position position="708"/>
    </location>
</feature>
<reference evidence="3 4" key="1">
    <citation type="submission" date="2024-06" db="EMBL/GenBank/DDBJ databases">
        <title>Novosphingobium rhizovicinus M1R2S20.</title>
        <authorList>
            <person name="Sun J.-Q."/>
        </authorList>
    </citation>
    <scope>NUCLEOTIDE SEQUENCE [LARGE SCALE GENOMIC DNA]</scope>
    <source>
        <strain evidence="3 4">M1R2S20</strain>
    </source>
</reference>
<dbReference type="InterPro" id="IPR021795">
    <property type="entry name" value="DUF3363"/>
</dbReference>
<evidence type="ECO:0000313" key="4">
    <source>
        <dbReference type="Proteomes" id="UP001556118"/>
    </source>
</evidence>
<protein>
    <submittedName>
        <fullName evidence="3">DUF3363 domain-containing protein</fullName>
    </submittedName>
</protein>
<feature type="domain" description="MobA/VirD2-like nuclease" evidence="2">
    <location>
        <begin position="163"/>
        <end position="237"/>
    </location>
</feature>
<feature type="region of interest" description="Disordered" evidence="1">
    <location>
        <begin position="1"/>
        <end position="74"/>
    </location>
</feature>
<gene>
    <name evidence="3" type="ORF">ABUH87_11355</name>
</gene>
<proteinExistence type="predicted"/>
<dbReference type="Pfam" id="PF03432">
    <property type="entry name" value="Relaxase"/>
    <property type="match status" value="1"/>
</dbReference>
<sequence>MSRAGPAPHISVMPQNDDPFEPRVGRSRRDSALPPHARDMRGRVLEQVARRGGNPRGGGPKLAGAQAPTSGRFNARGRGAKIAAVLPRGSGWSVDRGSGLKVRPRRVAVKARVVKLAGKATAVARHVTYLERDGVTRDGEPTRFYSTFADEADARAFVERGREDRHQFRFIVSPEDGREFADLKSFTRDLMARMEQDLATNFDWVAVDHFDTGHPHTHVLVRGRTEDGKTLNIAGDYIAHGIRARASEIMTRDLGPQSEIEVRQQLSRELEAERLTRLDRDLLSQAKDNVVDLSRVEGTMAGDAEYQQLLVGRARVLERMELASKRGSLSWTIDPAAEQTLSDMGRRGDIVRTLHQRFKLDLVGDLFDRVRSGKRAIEQPAQRLVVHEPAKVRAPVPELPSGPVIGKVMGRGAADEDHERRYLVVDGIDGRSHYLDIGTTQQTLPNGATVRLDPKQVDVRTADRTIVAVAAARGGKYDVDFHLKHDANATEDFAEAHVRRLEAIRRATGKPERHPNGTWIIAPDHLDTVLKYEQGKQRAEPYRIQVLSPVSIEKLVHAQAETWLDRELTAPEKSELAPTGYGGEVRKALDLRRQWLIEQGLASEQGEDVVYRRNLLHVLREREVRAVAGQLSGELGLHFVEPKPNQAIEGTFKRSLDLTSGKYALIEKARDFTLVPWRPELEKYVGRSVSGLMRESGSISWSLGRSRG</sequence>
<keyword evidence="4" id="KW-1185">Reference proteome</keyword>
<dbReference type="EMBL" id="JBFNXR010000045">
    <property type="protein sequence ID" value="MEW9855741.1"/>
    <property type="molecule type" value="Genomic_DNA"/>
</dbReference>
<comment type="caution">
    <text evidence="3">The sequence shown here is derived from an EMBL/GenBank/DDBJ whole genome shotgun (WGS) entry which is preliminary data.</text>
</comment>
<organism evidence="3 4">
    <name type="scientific">Novosphingobium rhizovicinum</name>
    <dbReference type="NCBI Taxonomy" id="3228928"/>
    <lineage>
        <taxon>Bacteria</taxon>
        <taxon>Pseudomonadati</taxon>
        <taxon>Pseudomonadota</taxon>
        <taxon>Alphaproteobacteria</taxon>
        <taxon>Sphingomonadales</taxon>
        <taxon>Sphingomonadaceae</taxon>
        <taxon>Novosphingobium</taxon>
    </lineage>
</organism>
<accession>A0ABV3RCB6</accession>
<dbReference type="Pfam" id="PF11843">
    <property type="entry name" value="DUF3363"/>
    <property type="match status" value="1"/>
</dbReference>